<sequence>MPYYEKLKISLKIDKNASRMKEDLLRSNKDDRIKEELLRAWKRYFAIMLLRLRKDESIPAFQRIEYIRTTWESFTLEQRLQYK</sequence>
<dbReference type="AlphaFoldDB" id="A0A6C0JSN7"/>
<reference evidence="1" key="1">
    <citation type="journal article" date="2020" name="Nature">
        <title>Giant virus diversity and host interactions through global metagenomics.</title>
        <authorList>
            <person name="Schulz F."/>
            <person name="Roux S."/>
            <person name="Paez-Espino D."/>
            <person name="Jungbluth S."/>
            <person name="Walsh D.A."/>
            <person name="Denef V.J."/>
            <person name="McMahon K.D."/>
            <person name="Konstantinidis K.T."/>
            <person name="Eloe-Fadrosh E.A."/>
            <person name="Kyrpides N.C."/>
            <person name="Woyke T."/>
        </authorList>
    </citation>
    <scope>NUCLEOTIDE SEQUENCE</scope>
    <source>
        <strain evidence="1">GVMAG-S-1062768-28</strain>
    </source>
</reference>
<name>A0A6C0JSN7_9ZZZZ</name>
<protein>
    <submittedName>
        <fullName evidence="1">Uncharacterized protein</fullName>
    </submittedName>
</protein>
<dbReference type="EMBL" id="MN740694">
    <property type="protein sequence ID" value="QHU07921.1"/>
    <property type="molecule type" value="Genomic_DNA"/>
</dbReference>
<organism evidence="1">
    <name type="scientific">viral metagenome</name>
    <dbReference type="NCBI Taxonomy" id="1070528"/>
    <lineage>
        <taxon>unclassified sequences</taxon>
        <taxon>metagenomes</taxon>
        <taxon>organismal metagenomes</taxon>
    </lineage>
</organism>
<evidence type="ECO:0000313" key="1">
    <source>
        <dbReference type="EMBL" id="QHU07921.1"/>
    </source>
</evidence>
<proteinExistence type="predicted"/>
<accession>A0A6C0JSN7</accession>